<proteinExistence type="predicted"/>
<evidence type="ECO:0008006" key="5">
    <source>
        <dbReference type="Google" id="ProtNLM"/>
    </source>
</evidence>
<dbReference type="InterPro" id="IPR023393">
    <property type="entry name" value="START-like_dom_sf"/>
</dbReference>
<organism evidence="1 3">
    <name type="scientific">Trichococcus ilyis</name>
    <dbReference type="NCBI Taxonomy" id="640938"/>
    <lineage>
        <taxon>Bacteria</taxon>
        <taxon>Bacillati</taxon>
        <taxon>Bacillota</taxon>
        <taxon>Bacilli</taxon>
        <taxon>Lactobacillales</taxon>
        <taxon>Carnobacteriaceae</taxon>
        <taxon>Trichococcus</taxon>
    </lineage>
</organism>
<accession>A0A143Z9F4</accession>
<dbReference type="AlphaFoldDB" id="A0A143Z9F4"/>
<sequence>MDYIKSHIKKSIFIEAPLGKVWQYAANVGNWGDIHDGLKIINQISGNGGLGSVYKAEYDMFGKMVPVNIEVQQSELFPEEFVMRAAIRVDTFDPKEDSFVRQNYTAKAEEGGTTLHLESIQNIPYVDKHKTFDKAAYLEKRDEIAQQAIERIRLFCEE</sequence>
<evidence type="ECO:0000313" key="4">
    <source>
        <dbReference type="Proteomes" id="UP000199280"/>
    </source>
</evidence>
<dbReference type="Proteomes" id="UP000076878">
    <property type="component" value="Unassembled WGS sequence"/>
</dbReference>
<dbReference type="Proteomes" id="UP000199280">
    <property type="component" value="Unassembled WGS sequence"/>
</dbReference>
<evidence type="ECO:0000313" key="3">
    <source>
        <dbReference type="Proteomes" id="UP000076878"/>
    </source>
</evidence>
<evidence type="ECO:0000313" key="1">
    <source>
        <dbReference type="EMBL" id="CZR08738.1"/>
    </source>
</evidence>
<protein>
    <recommendedName>
        <fullName evidence="5">Polyketide cyclase / dehydrase and lipid transport</fullName>
    </recommendedName>
</protein>
<evidence type="ECO:0000313" key="2">
    <source>
        <dbReference type="EMBL" id="SEJ80457.1"/>
    </source>
</evidence>
<name>A0A143Z9F4_9LACT</name>
<dbReference type="EMBL" id="FNYT01000028">
    <property type="protein sequence ID" value="SEJ80457.1"/>
    <property type="molecule type" value="Genomic_DNA"/>
</dbReference>
<dbReference type="OrthoDB" id="2167287at2"/>
<gene>
    <name evidence="2" type="ORF">SAMN05216375_1289</name>
    <name evidence="1" type="ORF">TR210_2620</name>
</gene>
<dbReference type="EMBL" id="FJNB01000026">
    <property type="protein sequence ID" value="CZR08738.1"/>
    <property type="molecule type" value="Genomic_DNA"/>
</dbReference>
<reference evidence="1 3" key="1">
    <citation type="submission" date="2016-02" db="EMBL/GenBank/DDBJ databases">
        <authorList>
            <person name="Wen L."/>
            <person name="He K."/>
            <person name="Yang H."/>
        </authorList>
    </citation>
    <scope>NUCLEOTIDE SEQUENCE [LARGE SCALE GENOMIC DNA]</scope>
    <source>
        <strain evidence="1">Trichococcus_R210</strain>
    </source>
</reference>
<keyword evidence="4" id="KW-1185">Reference proteome</keyword>
<dbReference type="SUPFAM" id="SSF55961">
    <property type="entry name" value="Bet v1-like"/>
    <property type="match status" value="1"/>
</dbReference>
<dbReference type="Gene3D" id="3.30.530.20">
    <property type="match status" value="1"/>
</dbReference>
<reference evidence="2 4" key="2">
    <citation type="submission" date="2016-10" db="EMBL/GenBank/DDBJ databases">
        <authorList>
            <person name="Varghese N."/>
            <person name="Submissions S."/>
        </authorList>
    </citation>
    <scope>NUCLEOTIDE SEQUENCE [LARGE SCALE GENOMIC DNA]</scope>
    <source>
        <strain evidence="2 4">DSM 22150</strain>
    </source>
</reference>
<dbReference type="RefSeq" id="WP_068624505.1">
    <property type="nucleotide sequence ID" value="NZ_FJNB01000026.1"/>
</dbReference>
<dbReference type="STRING" id="640938.TR210_2620"/>